<evidence type="ECO:0000313" key="6">
    <source>
        <dbReference type="EMBL" id="RZC56467.1"/>
    </source>
</evidence>
<dbReference type="PANTHER" id="PTHR18921:SF2">
    <property type="entry name" value="THYROID RECEPTOR-INTERACTING PROTEIN 11"/>
    <property type="match status" value="1"/>
</dbReference>
<dbReference type="EMBL" id="CM010717">
    <property type="protein sequence ID" value="RZC56467.1"/>
    <property type="molecule type" value="Genomic_DNA"/>
</dbReference>
<evidence type="ECO:0000256" key="2">
    <source>
        <dbReference type="ARBA" id="ARBA00023034"/>
    </source>
</evidence>
<organism evidence="6 7">
    <name type="scientific">Papaver somniferum</name>
    <name type="common">Opium poppy</name>
    <dbReference type="NCBI Taxonomy" id="3469"/>
    <lineage>
        <taxon>Eukaryota</taxon>
        <taxon>Viridiplantae</taxon>
        <taxon>Streptophyta</taxon>
        <taxon>Embryophyta</taxon>
        <taxon>Tracheophyta</taxon>
        <taxon>Spermatophyta</taxon>
        <taxon>Magnoliopsida</taxon>
        <taxon>Ranunculales</taxon>
        <taxon>Papaveraceae</taxon>
        <taxon>Papaveroideae</taxon>
        <taxon>Papaver</taxon>
    </lineage>
</organism>
<evidence type="ECO:0000256" key="3">
    <source>
        <dbReference type="ARBA" id="ARBA00023054"/>
    </source>
</evidence>
<feature type="compositionally biased region" description="Low complexity" evidence="5">
    <location>
        <begin position="739"/>
        <end position="766"/>
    </location>
</feature>
<evidence type="ECO:0000313" key="7">
    <source>
        <dbReference type="Proteomes" id="UP000316621"/>
    </source>
</evidence>
<feature type="compositionally biased region" description="Basic and acidic residues" evidence="5">
    <location>
        <begin position="358"/>
        <end position="367"/>
    </location>
</feature>
<name>A0A4Y7J6L7_PAPSO</name>
<evidence type="ECO:0000256" key="4">
    <source>
        <dbReference type="SAM" id="Coils"/>
    </source>
</evidence>
<dbReference type="STRING" id="3469.A0A4Y7J6L7"/>
<evidence type="ECO:0000256" key="1">
    <source>
        <dbReference type="ARBA" id="ARBA00004555"/>
    </source>
</evidence>
<evidence type="ECO:0008006" key="8">
    <source>
        <dbReference type="Google" id="ProtNLM"/>
    </source>
</evidence>
<feature type="region of interest" description="Disordered" evidence="5">
    <location>
        <begin position="705"/>
        <end position="805"/>
    </location>
</feature>
<feature type="compositionally biased region" description="Polar residues" evidence="5">
    <location>
        <begin position="767"/>
        <end position="805"/>
    </location>
</feature>
<protein>
    <recommendedName>
        <fullName evidence="8">GRIP domain-containing protein</fullName>
    </recommendedName>
</protein>
<dbReference type="OrthoDB" id="71227at2759"/>
<dbReference type="OMA" id="QKLANCM"/>
<accession>A0A4Y7J6L7</accession>
<evidence type="ECO:0000256" key="5">
    <source>
        <dbReference type="SAM" id="MobiDB-lite"/>
    </source>
</evidence>
<feature type="coiled-coil region" evidence="4">
    <location>
        <begin position="277"/>
        <end position="341"/>
    </location>
</feature>
<feature type="region of interest" description="Disordered" evidence="5">
    <location>
        <begin position="343"/>
        <end position="378"/>
    </location>
</feature>
<feature type="coiled-coil region" evidence="4">
    <location>
        <begin position="462"/>
        <end position="489"/>
    </location>
</feature>
<comment type="subcellular location">
    <subcellularLocation>
        <location evidence="1">Golgi apparatus</location>
    </subcellularLocation>
</comment>
<feature type="coiled-coil region" evidence="4">
    <location>
        <begin position="514"/>
        <end position="590"/>
    </location>
</feature>
<dbReference type="AlphaFoldDB" id="A0A4Y7J6L7"/>
<dbReference type="GO" id="GO:0007030">
    <property type="term" value="P:Golgi organization"/>
    <property type="evidence" value="ECO:0007669"/>
    <property type="project" value="TreeGrafter"/>
</dbReference>
<dbReference type="Proteomes" id="UP000316621">
    <property type="component" value="Chromosome 3"/>
</dbReference>
<keyword evidence="3 4" id="KW-0175">Coiled coil</keyword>
<proteinExistence type="predicted"/>
<reference evidence="6 7" key="1">
    <citation type="journal article" date="2018" name="Science">
        <title>The opium poppy genome and morphinan production.</title>
        <authorList>
            <person name="Guo L."/>
            <person name="Winzer T."/>
            <person name="Yang X."/>
            <person name="Li Y."/>
            <person name="Ning Z."/>
            <person name="He Z."/>
            <person name="Teodor R."/>
            <person name="Lu Y."/>
            <person name="Bowser T.A."/>
            <person name="Graham I.A."/>
            <person name="Ye K."/>
        </authorList>
    </citation>
    <scope>NUCLEOTIDE SEQUENCE [LARGE SCALE GENOMIC DNA]</scope>
    <source>
        <strain evidence="7">cv. HN1</strain>
        <tissue evidence="6">Leaves</tissue>
    </source>
</reference>
<dbReference type="GO" id="GO:0031267">
    <property type="term" value="F:small GTPase binding"/>
    <property type="evidence" value="ECO:0007669"/>
    <property type="project" value="TreeGrafter"/>
</dbReference>
<sequence>MMWNSLANIKENLNQIVLEVQDATDGEEFEIYRSNSNSAAEDSPIFNRRISHRFAQSNNSPLRSPMSNGGDSALKSEIEKCKTEIQRFQASEAEIKALSVNYVALLKEKEEKLSRLHGENEMLRKNLEAANASQHASKNETFNKRNVHKGVGEQSPNRQHKLTAHVNNHSIGNHTHKSVIKHDTFSNGNADTLRSVENLPRNENELADLLEEKNRSLVAIQANYDSEIKKLKMELGRERESSANIHSKFTEEQKLNESFQKELLALKMHKNRDMTEMKQLQHQLNDKLSEIRRLQSELTRRDNEEETNEIIERLKRVIATLEQENTNLKIEKAELQAVVERSPKSLHADGDADNPDSSDSRPTKLNEAHSSVQFPEKEEMELSMQKLEKDLKEACRARDKVLQELTRLKQHLLDKELEESDKMDEDSKIIEELRASCDYQSSKILRLEKALQQAITGQEEVKKNNNDELQKSKEMVNDLKEKLSSCMRTIDAKNVELMNLQGALGQYYAESEAKDRLEGDLALVREELARLSELLKDANQRIDIAKHEKDETLEKLSQTEMLLLEGKNRVHKLEEDNMKLRRALEQSMTRLNRMSVDSDFFVDRRIVIKLLVTYFQRNHSKEVLDLMVRMLGFSEDDKQRIGMAQQGAGKGVVRGVLGFPGRLVGGILGGSSSEASAPVPTDNQSFADLWVDFLLKETEERERRELMEAAANSKGDSAEEKNSSLAGKAGSVLDYRTKNSASSSSRISSVNRPSSLSPLPPRGNLLQPENSDTEFSTVPLTTPVYQSPGNSSRISGFFQHTENGI</sequence>
<feature type="region of interest" description="Disordered" evidence="5">
    <location>
        <begin position="54"/>
        <end position="73"/>
    </location>
</feature>
<keyword evidence="7" id="KW-1185">Reference proteome</keyword>
<dbReference type="PANTHER" id="PTHR18921">
    <property type="entry name" value="MYOSIN HEAVY CHAIN - RELATED"/>
    <property type="match status" value="1"/>
</dbReference>
<dbReference type="Gramene" id="RZC56467">
    <property type="protein sequence ID" value="RZC56467"/>
    <property type="gene ID" value="C5167_015327"/>
</dbReference>
<feature type="compositionally biased region" description="Polar residues" evidence="5">
    <location>
        <begin position="54"/>
        <end position="70"/>
    </location>
</feature>
<dbReference type="GO" id="GO:0006888">
    <property type="term" value="P:endoplasmic reticulum to Golgi vesicle-mediated transport"/>
    <property type="evidence" value="ECO:0007669"/>
    <property type="project" value="TreeGrafter"/>
</dbReference>
<dbReference type="GO" id="GO:0005794">
    <property type="term" value="C:Golgi apparatus"/>
    <property type="evidence" value="ECO:0007669"/>
    <property type="project" value="UniProtKB-SubCell"/>
</dbReference>
<gene>
    <name evidence="6" type="ORF">C5167_015327</name>
</gene>
<keyword evidence="2" id="KW-0333">Golgi apparatus</keyword>
<feature type="region of interest" description="Disordered" evidence="5">
    <location>
        <begin position="130"/>
        <end position="157"/>
    </location>
</feature>